<name>A0A0A9GEH3_ARUDO</name>
<feature type="compositionally biased region" description="Basic residues" evidence="1">
    <location>
        <begin position="38"/>
        <end position="47"/>
    </location>
</feature>
<dbReference type="EMBL" id="GBRH01174411">
    <property type="protein sequence ID" value="JAE23485.1"/>
    <property type="molecule type" value="Transcribed_RNA"/>
</dbReference>
<proteinExistence type="predicted"/>
<dbReference type="AlphaFoldDB" id="A0A0A9GEH3"/>
<accession>A0A0A9GEH3</accession>
<sequence length="85" mass="9619">MPPSKPKRRRLLPWPEEAEAPRRDLRRRAAGPSSAVPGRRRRRRLRRGGSPPEHAGAPRAGRARHLAAPFPTPQEAPPRRRRGGF</sequence>
<feature type="compositionally biased region" description="Basic residues" evidence="1">
    <location>
        <begin position="1"/>
        <end position="11"/>
    </location>
</feature>
<reference evidence="2" key="2">
    <citation type="journal article" date="2015" name="Data Brief">
        <title>Shoot transcriptome of the giant reed, Arundo donax.</title>
        <authorList>
            <person name="Barrero R.A."/>
            <person name="Guerrero F.D."/>
            <person name="Moolhuijzen P."/>
            <person name="Goolsby J.A."/>
            <person name="Tidwell J."/>
            <person name="Bellgard S.E."/>
            <person name="Bellgard M.I."/>
        </authorList>
    </citation>
    <scope>NUCLEOTIDE SEQUENCE</scope>
    <source>
        <tissue evidence="2">Shoot tissue taken approximately 20 cm above the soil surface</tissue>
    </source>
</reference>
<reference evidence="2" key="1">
    <citation type="submission" date="2014-09" db="EMBL/GenBank/DDBJ databases">
        <authorList>
            <person name="Magalhaes I.L.F."/>
            <person name="Oliveira U."/>
            <person name="Santos F.R."/>
            <person name="Vidigal T.H.D.A."/>
            <person name="Brescovit A.D."/>
            <person name="Santos A.J."/>
        </authorList>
    </citation>
    <scope>NUCLEOTIDE SEQUENCE</scope>
    <source>
        <tissue evidence="2">Shoot tissue taken approximately 20 cm above the soil surface</tissue>
    </source>
</reference>
<protein>
    <submittedName>
        <fullName evidence="2">Uncharacterized protein</fullName>
    </submittedName>
</protein>
<evidence type="ECO:0000256" key="1">
    <source>
        <dbReference type="SAM" id="MobiDB-lite"/>
    </source>
</evidence>
<organism evidence="2">
    <name type="scientific">Arundo donax</name>
    <name type="common">Giant reed</name>
    <name type="synonym">Donax arundinaceus</name>
    <dbReference type="NCBI Taxonomy" id="35708"/>
    <lineage>
        <taxon>Eukaryota</taxon>
        <taxon>Viridiplantae</taxon>
        <taxon>Streptophyta</taxon>
        <taxon>Embryophyta</taxon>
        <taxon>Tracheophyta</taxon>
        <taxon>Spermatophyta</taxon>
        <taxon>Magnoliopsida</taxon>
        <taxon>Liliopsida</taxon>
        <taxon>Poales</taxon>
        <taxon>Poaceae</taxon>
        <taxon>PACMAD clade</taxon>
        <taxon>Arundinoideae</taxon>
        <taxon>Arundineae</taxon>
        <taxon>Arundo</taxon>
    </lineage>
</organism>
<feature type="region of interest" description="Disordered" evidence="1">
    <location>
        <begin position="1"/>
        <end position="85"/>
    </location>
</feature>
<evidence type="ECO:0000313" key="2">
    <source>
        <dbReference type="EMBL" id="JAE23485.1"/>
    </source>
</evidence>